<reference evidence="2 3" key="1">
    <citation type="journal article" date="2015" name="Proc. Natl. Acad. Sci. U.S.A.">
        <title>The resurrection genome of Boea hygrometrica: A blueprint for survival of dehydration.</title>
        <authorList>
            <person name="Xiao L."/>
            <person name="Yang G."/>
            <person name="Zhang L."/>
            <person name="Yang X."/>
            <person name="Zhao S."/>
            <person name="Ji Z."/>
            <person name="Zhou Q."/>
            <person name="Hu M."/>
            <person name="Wang Y."/>
            <person name="Chen M."/>
            <person name="Xu Y."/>
            <person name="Jin H."/>
            <person name="Xiao X."/>
            <person name="Hu G."/>
            <person name="Bao F."/>
            <person name="Hu Y."/>
            <person name="Wan P."/>
            <person name="Li L."/>
            <person name="Deng X."/>
            <person name="Kuang T."/>
            <person name="Xiang C."/>
            <person name="Zhu J.K."/>
            <person name="Oliver M.J."/>
            <person name="He Y."/>
        </authorList>
    </citation>
    <scope>NUCLEOTIDE SEQUENCE [LARGE SCALE GENOMIC DNA]</scope>
    <source>
        <strain evidence="3">cv. XS01</strain>
    </source>
</reference>
<keyword evidence="3" id="KW-1185">Reference proteome</keyword>
<name>A0A2Z7DAR5_9LAMI</name>
<feature type="region of interest" description="Disordered" evidence="1">
    <location>
        <begin position="1"/>
        <end position="25"/>
    </location>
</feature>
<evidence type="ECO:0000313" key="2">
    <source>
        <dbReference type="EMBL" id="KZV54111.1"/>
    </source>
</evidence>
<dbReference type="AlphaFoldDB" id="A0A2Z7DAR5"/>
<proteinExistence type="predicted"/>
<dbReference type="EMBL" id="KQ989607">
    <property type="protein sequence ID" value="KZV54111.1"/>
    <property type="molecule type" value="Genomic_DNA"/>
</dbReference>
<accession>A0A2Z7DAR5</accession>
<dbReference type="Proteomes" id="UP000250235">
    <property type="component" value="Unassembled WGS sequence"/>
</dbReference>
<gene>
    <name evidence="2" type="ORF">F511_28870</name>
</gene>
<sequence>MMTADGEASSCTEESDTEIVFEDNGPRQRIRSNRLQIRLWEQPTRKNLAMVIYSQPSAANTTHLSQGTAPIRSVMSSPPEHLITQGTSLSLSRSIPIDFKKMKEVIQELQSSFGSMRDYQRYAKYNL</sequence>
<organism evidence="2 3">
    <name type="scientific">Dorcoceras hygrometricum</name>
    <dbReference type="NCBI Taxonomy" id="472368"/>
    <lineage>
        <taxon>Eukaryota</taxon>
        <taxon>Viridiplantae</taxon>
        <taxon>Streptophyta</taxon>
        <taxon>Embryophyta</taxon>
        <taxon>Tracheophyta</taxon>
        <taxon>Spermatophyta</taxon>
        <taxon>Magnoliopsida</taxon>
        <taxon>eudicotyledons</taxon>
        <taxon>Gunneridae</taxon>
        <taxon>Pentapetalae</taxon>
        <taxon>asterids</taxon>
        <taxon>lamiids</taxon>
        <taxon>Lamiales</taxon>
        <taxon>Gesneriaceae</taxon>
        <taxon>Didymocarpoideae</taxon>
        <taxon>Trichosporeae</taxon>
        <taxon>Loxocarpinae</taxon>
        <taxon>Dorcoceras</taxon>
    </lineage>
</organism>
<evidence type="ECO:0000256" key="1">
    <source>
        <dbReference type="SAM" id="MobiDB-lite"/>
    </source>
</evidence>
<protein>
    <submittedName>
        <fullName evidence="2">Uncharacterized protein</fullName>
    </submittedName>
</protein>
<evidence type="ECO:0000313" key="3">
    <source>
        <dbReference type="Proteomes" id="UP000250235"/>
    </source>
</evidence>